<dbReference type="SMART" id="SM00547">
    <property type="entry name" value="ZnF_RBZ"/>
    <property type="match status" value="2"/>
</dbReference>
<dbReference type="STRING" id="157652.A0A371HFG9"/>
<dbReference type="InterPro" id="IPR001876">
    <property type="entry name" value="Znf_RanBP2"/>
</dbReference>
<feature type="domain" description="RanBP2-type" evidence="5">
    <location>
        <begin position="262"/>
        <end position="292"/>
    </location>
</feature>
<keyword evidence="2 4" id="KW-0863">Zinc-finger</keyword>
<protein>
    <recommendedName>
        <fullName evidence="9">DNA-dependent metalloprotease WSS1</fullName>
    </recommendedName>
</protein>
<dbReference type="PROSITE" id="PS50199">
    <property type="entry name" value="ZF_RANBP2_2"/>
    <property type="match status" value="1"/>
</dbReference>
<dbReference type="InterPro" id="IPR013536">
    <property type="entry name" value="WLM_dom"/>
</dbReference>
<evidence type="ECO:0000256" key="3">
    <source>
        <dbReference type="ARBA" id="ARBA00022833"/>
    </source>
</evidence>
<evidence type="ECO:0000256" key="1">
    <source>
        <dbReference type="ARBA" id="ARBA00022723"/>
    </source>
</evidence>
<gene>
    <name evidence="7" type="ORF">CR513_15108</name>
</gene>
<organism evidence="7 8">
    <name type="scientific">Mucuna pruriens</name>
    <name type="common">Velvet bean</name>
    <name type="synonym">Dolichos pruriens</name>
    <dbReference type="NCBI Taxonomy" id="157652"/>
    <lineage>
        <taxon>Eukaryota</taxon>
        <taxon>Viridiplantae</taxon>
        <taxon>Streptophyta</taxon>
        <taxon>Embryophyta</taxon>
        <taxon>Tracheophyta</taxon>
        <taxon>Spermatophyta</taxon>
        <taxon>Magnoliopsida</taxon>
        <taxon>eudicotyledons</taxon>
        <taxon>Gunneridae</taxon>
        <taxon>Pentapetalae</taxon>
        <taxon>rosids</taxon>
        <taxon>fabids</taxon>
        <taxon>Fabales</taxon>
        <taxon>Fabaceae</taxon>
        <taxon>Papilionoideae</taxon>
        <taxon>50 kb inversion clade</taxon>
        <taxon>NPAAA clade</taxon>
        <taxon>indigoferoid/millettioid clade</taxon>
        <taxon>Phaseoleae</taxon>
        <taxon>Mucuna</taxon>
    </lineage>
</organism>
<dbReference type="Pfam" id="PF00641">
    <property type="entry name" value="Zn_ribbon_RanBP"/>
    <property type="match status" value="1"/>
</dbReference>
<comment type="caution">
    <text evidence="7">The sequence shown here is derived from an EMBL/GenBank/DDBJ whole genome shotgun (WGS) entry which is preliminary data.</text>
</comment>
<dbReference type="PANTHER" id="PTHR46622">
    <property type="entry name" value="DNA-DEPENDENT METALLOPROTEASE WSS1"/>
    <property type="match status" value="1"/>
</dbReference>
<evidence type="ECO:0000259" key="6">
    <source>
        <dbReference type="PROSITE" id="PS51397"/>
    </source>
</evidence>
<reference evidence="7" key="1">
    <citation type="submission" date="2018-05" db="EMBL/GenBank/DDBJ databases">
        <title>Draft genome of Mucuna pruriens seed.</title>
        <authorList>
            <person name="Nnadi N.E."/>
            <person name="Vos R."/>
            <person name="Hasami M.H."/>
            <person name="Devisetty U.K."/>
            <person name="Aguiy J.C."/>
        </authorList>
    </citation>
    <scope>NUCLEOTIDE SEQUENCE [LARGE SCALE GENOMIC DNA]</scope>
    <source>
        <strain evidence="7">JCA_2017</strain>
    </source>
</reference>
<dbReference type="GO" id="GO:0006281">
    <property type="term" value="P:DNA repair"/>
    <property type="evidence" value="ECO:0007669"/>
    <property type="project" value="TreeGrafter"/>
</dbReference>
<dbReference type="GO" id="GO:0005634">
    <property type="term" value="C:nucleus"/>
    <property type="evidence" value="ECO:0007669"/>
    <property type="project" value="TreeGrafter"/>
</dbReference>
<keyword evidence="8" id="KW-1185">Reference proteome</keyword>
<evidence type="ECO:0000256" key="4">
    <source>
        <dbReference type="PROSITE-ProRule" id="PRU00322"/>
    </source>
</evidence>
<dbReference type="Proteomes" id="UP000257109">
    <property type="component" value="Unassembled WGS sequence"/>
</dbReference>
<accession>A0A371HFG9</accession>
<feature type="non-terminal residue" evidence="7">
    <location>
        <position position="1"/>
    </location>
</feature>
<evidence type="ECO:0008006" key="9">
    <source>
        <dbReference type="Google" id="ProtNLM"/>
    </source>
</evidence>
<dbReference type="PROSITE" id="PS51397">
    <property type="entry name" value="WLM"/>
    <property type="match status" value="1"/>
</dbReference>
<evidence type="ECO:0000313" key="7">
    <source>
        <dbReference type="EMBL" id="RDY01541.1"/>
    </source>
</evidence>
<name>A0A371HFG9_MUCPR</name>
<dbReference type="Gene3D" id="4.10.1060.10">
    <property type="entry name" value="Zinc finger, RanBP2-type"/>
    <property type="match status" value="1"/>
</dbReference>
<proteinExistence type="predicted"/>
<keyword evidence="1" id="KW-0479">Metal-binding</keyword>
<dbReference type="OrthoDB" id="261960at2759"/>
<evidence type="ECO:0000259" key="5">
    <source>
        <dbReference type="PROSITE" id="PS50199"/>
    </source>
</evidence>
<dbReference type="GO" id="GO:0008270">
    <property type="term" value="F:zinc ion binding"/>
    <property type="evidence" value="ECO:0007669"/>
    <property type="project" value="UniProtKB-KW"/>
</dbReference>
<evidence type="ECO:0000256" key="2">
    <source>
        <dbReference type="ARBA" id="ARBA00022771"/>
    </source>
</evidence>
<keyword evidence="3" id="KW-0862">Zinc</keyword>
<feature type="domain" description="WLM" evidence="6">
    <location>
        <begin position="19"/>
        <end position="218"/>
    </location>
</feature>
<dbReference type="PROSITE" id="PS01358">
    <property type="entry name" value="ZF_RANBP2_1"/>
    <property type="match status" value="2"/>
</dbReference>
<dbReference type="AlphaFoldDB" id="A0A371HFG9"/>
<dbReference type="Pfam" id="PF08325">
    <property type="entry name" value="WLM"/>
    <property type="match status" value="1"/>
</dbReference>
<dbReference type="EMBL" id="QJKJ01002745">
    <property type="protein sequence ID" value="RDY01541.1"/>
    <property type="molecule type" value="Genomic_DNA"/>
</dbReference>
<sequence>MSIEYGQKRNSTPHSASNSMDLNDLNKVWEIKPLKRIGEDEARNILQKVAKQVQPIMRRRKWKVNCSPANPSLLGLNIGAGAEIKLRLRRPNREWDFFPYEHILDTMFHELCHNEHGPHNAQFYNLLDEIRKECEELMVKEINSAGKGFDHYGRRLGGSSQQPHLSSLRQTALAAAESRGHHRALLPSGPQYLGGDNNIKSALSPIQAAAMAAERRLQDDMWCGSKSLGGETYIQENTSSGGLSVRSIQTSANQSDTAKETFEGAKWQCNTCTLLNKPLALLCEACGTMKPKDIFKFKVWSCKFCTLENSVELDRCLCCGEWRYSYGPPVSVRGPYVGT</sequence>
<dbReference type="GO" id="GO:0008237">
    <property type="term" value="F:metallopeptidase activity"/>
    <property type="evidence" value="ECO:0007669"/>
    <property type="project" value="TreeGrafter"/>
</dbReference>
<evidence type="ECO:0000313" key="8">
    <source>
        <dbReference type="Proteomes" id="UP000257109"/>
    </source>
</evidence>
<dbReference type="PANTHER" id="PTHR46622:SF1">
    <property type="entry name" value="DNA-DEPENDENT METALLOPROTEASE WSS1"/>
    <property type="match status" value="1"/>
</dbReference>
<dbReference type="InterPro" id="IPR036443">
    <property type="entry name" value="Znf_RanBP2_sf"/>
</dbReference>
<dbReference type="SUPFAM" id="SSF90209">
    <property type="entry name" value="Ran binding protein zinc finger-like"/>
    <property type="match status" value="1"/>
</dbReference>
<dbReference type="InterPro" id="IPR053000">
    <property type="entry name" value="WSS1-like_metalloprotease"/>
</dbReference>